<dbReference type="GO" id="GO:0003676">
    <property type="term" value="F:nucleic acid binding"/>
    <property type="evidence" value="ECO:0007669"/>
    <property type="project" value="InterPro"/>
</dbReference>
<feature type="domain" description="Helicase C-terminal" evidence="6">
    <location>
        <begin position="257"/>
        <end position="402"/>
    </location>
</feature>
<organism evidence="8">
    <name type="scientific">viral metagenome</name>
    <dbReference type="NCBI Taxonomy" id="1070528"/>
    <lineage>
        <taxon>unclassified sequences</taxon>
        <taxon>metagenomes</taxon>
        <taxon>organismal metagenomes</taxon>
    </lineage>
</organism>
<dbReference type="GO" id="GO:0005524">
    <property type="term" value="F:ATP binding"/>
    <property type="evidence" value="ECO:0007669"/>
    <property type="project" value="UniProtKB-KW"/>
</dbReference>
<keyword evidence="3" id="KW-0347">Helicase</keyword>
<dbReference type="Gene3D" id="3.40.50.300">
    <property type="entry name" value="P-loop containing nucleotide triphosphate hydrolases"/>
    <property type="match status" value="2"/>
</dbReference>
<dbReference type="InterPro" id="IPR014001">
    <property type="entry name" value="Helicase_ATP-bd"/>
</dbReference>
<dbReference type="PROSITE" id="PS51194">
    <property type="entry name" value="HELICASE_CTER"/>
    <property type="match status" value="1"/>
</dbReference>
<dbReference type="InterPro" id="IPR027417">
    <property type="entry name" value="P-loop_NTPase"/>
</dbReference>
<dbReference type="GO" id="GO:0016787">
    <property type="term" value="F:hydrolase activity"/>
    <property type="evidence" value="ECO:0007669"/>
    <property type="project" value="UniProtKB-KW"/>
</dbReference>
<dbReference type="CDD" id="cd18787">
    <property type="entry name" value="SF2_C_DEAD"/>
    <property type="match status" value="1"/>
</dbReference>
<reference evidence="8" key="1">
    <citation type="journal article" date="2020" name="Nature">
        <title>Giant virus diversity and host interactions through global metagenomics.</title>
        <authorList>
            <person name="Schulz F."/>
            <person name="Roux S."/>
            <person name="Paez-Espino D."/>
            <person name="Jungbluth S."/>
            <person name="Walsh D.A."/>
            <person name="Denef V.J."/>
            <person name="McMahon K.D."/>
            <person name="Konstantinidis K.T."/>
            <person name="Eloe-Fadrosh E.A."/>
            <person name="Kyrpides N.C."/>
            <person name="Woyke T."/>
        </authorList>
    </citation>
    <scope>NUCLEOTIDE SEQUENCE</scope>
    <source>
        <strain evidence="8">GVMAG-S-1101165-84</strain>
    </source>
</reference>
<keyword evidence="2" id="KW-0378">Hydrolase</keyword>
<dbReference type="Pfam" id="PF00271">
    <property type="entry name" value="Helicase_C"/>
    <property type="match status" value="1"/>
</dbReference>
<dbReference type="AlphaFoldDB" id="A0A6C0K2L1"/>
<dbReference type="SMART" id="SM00487">
    <property type="entry name" value="DEXDc"/>
    <property type="match status" value="1"/>
</dbReference>
<feature type="domain" description="Helicase ATP-binding" evidence="5">
    <location>
        <begin position="49"/>
        <end position="229"/>
    </location>
</feature>
<accession>A0A6C0K2L1</accession>
<keyword evidence="4" id="KW-0067">ATP-binding</keyword>
<dbReference type="InterPro" id="IPR011545">
    <property type="entry name" value="DEAD/DEAH_box_helicase_dom"/>
</dbReference>
<name>A0A6C0K2L1_9ZZZZ</name>
<evidence type="ECO:0008006" key="9">
    <source>
        <dbReference type="Google" id="ProtNLM"/>
    </source>
</evidence>
<evidence type="ECO:0000256" key="2">
    <source>
        <dbReference type="ARBA" id="ARBA00022801"/>
    </source>
</evidence>
<evidence type="ECO:0000259" key="7">
    <source>
        <dbReference type="PROSITE" id="PS51195"/>
    </source>
</evidence>
<dbReference type="GO" id="GO:0003724">
    <property type="term" value="F:RNA helicase activity"/>
    <property type="evidence" value="ECO:0007669"/>
    <property type="project" value="InterPro"/>
</dbReference>
<dbReference type="PROSITE" id="PS51195">
    <property type="entry name" value="Q_MOTIF"/>
    <property type="match status" value="1"/>
</dbReference>
<keyword evidence="1" id="KW-0547">Nucleotide-binding</keyword>
<evidence type="ECO:0000259" key="6">
    <source>
        <dbReference type="PROSITE" id="PS51194"/>
    </source>
</evidence>
<dbReference type="InterPro" id="IPR001650">
    <property type="entry name" value="Helicase_C-like"/>
</dbReference>
<dbReference type="EMBL" id="MN740782">
    <property type="protein sequence ID" value="QHU11371.1"/>
    <property type="molecule type" value="Genomic_DNA"/>
</dbReference>
<proteinExistence type="predicted"/>
<dbReference type="SMART" id="SM00490">
    <property type="entry name" value="HELICc"/>
    <property type="match status" value="1"/>
</dbReference>
<feature type="domain" description="DEAD-box RNA helicase Q" evidence="7">
    <location>
        <begin position="18"/>
        <end position="46"/>
    </location>
</feature>
<sequence length="403" mass="44913">MASSSPVDYIAEGITPFESFDEMGLHEDVERGVYSFGFEKPSKPQRLAIMPMKNRKDILCQSQSGTGKTGAFTIGAISTIDPSIQAPQVLVLCPVRELSQQTAKVALALGQFMKVSEHHTGLKVLSATGGNPVGADLKALRNGAQFIVGTPGRIYDLIRREGGMKLNHLKWVILDEADQLLEDLFAEQIKTILGAGAFPMDCNLGMFSATMPAEVLDLAKSFLKEPIKILLPAEEVRLEGITQYHIDVDKDEWRYDALCDLYKHMTINQAIIFVNKKTTAEKLTKRMFDEGYTLEYIHGEMETAERRKRMDDFRAGNVRILIATDVLARGIDVQTISTVINYEMPTNRENYFHRIGRTGRFGRKGLSINLIAGAEEAAMMKDIEKHYSITIPPLPEDLSILGK</sequence>
<evidence type="ECO:0000256" key="1">
    <source>
        <dbReference type="ARBA" id="ARBA00022741"/>
    </source>
</evidence>
<dbReference type="SUPFAM" id="SSF52540">
    <property type="entry name" value="P-loop containing nucleoside triphosphate hydrolases"/>
    <property type="match status" value="1"/>
</dbReference>
<dbReference type="PROSITE" id="PS51192">
    <property type="entry name" value="HELICASE_ATP_BIND_1"/>
    <property type="match status" value="1"/>
</dbReference>
<dbReference type="Pfam" id="PF00270">
    <property type="entry name" value="DEAD"/>
    <property type="match status" value="1"/>
</dbReference>
<dbReference type="InterPro" id="IPR014014">
    <property type="entry name" value="RNA_helicase_DEAD_Q_motif"/>
</dbReference>
<evidence type="ECO:0000256" key="4">
    <source>
        <dbReference type="ARBA" id="ARBA00022840"/>
    </source>
</evidence>
<evidence type="ECO:0000259" key="5">
    <source>
        <dbReference type="PROSITE" id="PS51192"/>
    </source>
</evidence>
<evidence type="ECO:0000313" key="8">
    <source>
        <dbReference type="EMBL" id="QHU11371.1"/>
    </source>
</evidence>
<dbReference type="PANTHER" id="PTHR47960">
    <property type="entry name" value="DEAD-BOX ATP-DEPENDENT RNA HELICASE 50"/>
    <property type="match status" value="1"/>
</dbReference>
<evidence type="ECO:0000256" key="3">
    <source>
        <dbReference type="ARBA" id="ARBA00022806"/>
    </source>
</evidence>
<protein>
    <recommendedName>
        <fullName evidence="9">Helicase</fullName>
    </recommendedName>
</protein>